<accession>A0ACC1I0U6</accession>
<reference evidence="1" key="1">
    <citation type="submission" date="2022-07" db="EMBL/GenBank/DDBJ databases">
        <title>Phylogenomic reconstructions and comparative analyses of Kickxellomycotina fungi.</title>
        <authorList>
            <person name="Reynolds N.K."/>
            <person name="Stajich J.E."/>
            <person name="Barry K."/>
            <person name="Grigoriev I.V."/>
            <person name="Crous P."/>
            <person name="Smith M.E."/>
        </authorList>
    </citation>
    <scope>NUCLEOTIDE SEQUENCE</scope>
    <source>
        <strain evidence="1">Benny 63K</strain>
    </source>
</reference>
<organism evidence="1 2">
    <name type="scientific">Kickxella alabastrina</name>
    <dbReference type="NCBI Taxonomy" id="61397"/>
    <lineage>
        <taxon>Eukaryota</taxon>
        <taxon>Fungi</taxon>
        <taxon>Fungi incertae sedis</taxon>
        <taxon>Zoopagomycota</taxon>
        <taxon>Kickxellomycotina</taxon>
        <taxon>Kickxellomycetes</taxon>
        <taxon>Kickxellales</taxon>
        <taxon>Kickxellaceae</taxon>
        <taxon>Kickxella</taxon>
    </lineage>
</organism>
<sequence>MKFKVLCLHGYTQSAQKFRDRTGPFRRALKATITTTFLDAPHKATHIFTPTNGTVNATNNASNDSAKINEEEESSLAWWNQSEDSDRVWQEIRASIRAVAQVIRDEGPFDGI</sequence>
<dbReference type="EMBL" id="JANBPG010002799">
    <property type="protein sequence ID" value="KAJ1884587.1"/>
    <property type="molecule type" value="Genomic_DNA"/>
</dbReference>
<evidence type="ECO:0000313" key="2">
    <source>
        <dbReference type="Proteomes" id="UP001150581"/>
    </source>
</evidence>
<proteinExistence type="predicted"/>
<protein>
    <submittedName>
        <fullName evidence="1">Uncharacterized protein</fullName>
    </submittedName>
</protein>
<dbReference type="Proteomes" id="UP001150581">
    <property type="component" value="Unassembled WGS sequence"/>
</dbReference>
<gene>
    <name evidence="1" type="ORF">LPJ66_010541</name>
</gene>
<comment type="caution">
    <text evidence="1">The sequence shown here is derived from an EMBL/GenBank/DDBJ whole genome shotgun (WGS) entry which is preliminary data.</text>
</comment>
<evidence type="ECO:0000313" key="1">
    <source>
        <dbReference type="EMBL" id="KAJ1884587.1"/>
    </source>
</evidence>
<name>A0ACC1I0U6_9FUNG</name>
<feature type="non-terminal residue" evidence="1">
    <location>
        <position position="112"/>
    </location>
</feature>
<keyword evidence="2" id="KW-1185">Reference proteome</keyword>